<feature type="compositionally biased region" description="Basic and acidic residues" evidence="6">
    <location>
        <begin position="274"/>
        <end position="284"/>
    </location>
</feature>
<dbReference type="SMART" id="SM00105">
    <property type="entry name" value="ArfGap"/>
    <property type="match status" value="1"/>
</dbReference>
<dbReference type="PANTHER" id="PTHR46220:SF2">
    <property type="entry name" value="ADP-RIBOSYLATION FACTOR GTPASE-ACTIVATING PROTEIN AGD11-RELATED"/>
    <property type="match status" value="1"/>
</dbReference>
<comment type="caution">
    <text evidence="9">The sequence shown here is derived from an EMBL/GenBank/DDBJ whole genome shotgun (WGS) entry which is preliminary data.</text>
</comment>
<dbReference type="SUPFAM" id="SSF57863">
    <property type="entry name" value="ArfGap/RecO-like zinc finger"/>
    <property type="match status" value="1"/>
</dbReference>
<feature type="domain" description="C2" evidence="7">
    <location>
        <begin position="483"/>
        <end position="597"/>
    </location>
</feature>
<feature type="region of interest" description="Disordered" evidence="6">
    <location>
        <begin position="45"/>
        <end position="286"/>
    </location>
</feature>
<dbReference type="Gene3D" id="2.60.40.150">
    <property type="entry name" value="C2 domain"/>
    <property type="match status" value="1"/>
</dbReference>
<evidence type="ECO:0000256" key="2">
    <source>
        <dbReference type="ARBA" id="ARBA00022723"/>
    </source>
</evidence>
<dbReference type="Gene3D" id="1.10.220.150">
    <property type="entry name" value="Arf GTPase activating protein"/>
    <property type="match status" value="1"/>
</dbReference>
<dbReference type="SMART" id="SM00239">
    <property type="entry name" value="C2"/>
    <property type="match status" value="1"/>
</dbReference>
<name>A0AAD8NR81_TARER</name>
<feature type="compositionally biased region" description="Basic and acidic residues" evidence="6">
    <location>
        <begin position="253"/>
        <end position="263"/>
    </location>
</feature>
<dbReference type="InterPro" id="IPR037278">
    <property type="entry name" value="ARFGAP/RecO"/>
</dbReference>
<keyword evidence="1" id="KW-0343">GTPase activation</keyword>
<feature type="compositionally biased region" description="Basic and acidic residues" evidence="6">
    <location>
        <begin position="148"/>
        <end position="158"/>
    </location>
</feature>
<feature type="compositionally biased region" description="Polar residues" evidence="6">
    <location>
        <begin position="241"/>
        <end position="252"/>
    </location>
</feature>
<dbReference type="SUPFAM" id="SSF49562">
    <property type="entry name" value="C2 domain (Calcium/lipid-binding domain, CaLB)"/>
    <property type="match status" value="1"/>
</dbReference>
<feature type="compositionally biased region" description="Polar residues" evidence="6">
    <location>
        <begin position="137"/>
        <end position="147"/>
    </location>
</feature>
<dbReference type="CDD" id="cd04038">
    <property type="entry name" value="C2_ArfGAP"/>
    <property type="match status" value="1"/>
</dbReference>
<keyword evidence="10" id="KW-1185">Reference proteome</keyword>
<evidence type="ECO:0000256" key="3">
    <source>
        <dbReference type="ARBA" id="ARBA00022771"/>
    </source>
</evidence>
<evidence type="ECO:0000256" key="5">
    <source>
        <dbReference type="PROSITE-ProRule" id="PRU00288"/>
    </source>
</evidence>
<gene>
    <name evidence="9" type="ORF">QVD17_20676</name>
</gene>
<dbReference type="GO" id="GO:0005543">
    <property type="term" value="F:phospholipid binding"/>
    <property type="evidence" value="ECO:0007669"/>
    <property type="project" value="InterPro"/>
</dbReference>
<feature type="compositionally biased region" description="Basic and acidic residues" evidence="6">
    <location>
        <begin position="127"/>
        <end position="136"/>
    </location>
</feature>
<dbReference type="InterPro" id="IPR044518">
    <property type="entry name" value="ARF_GAP_AGD11/12/13"/>
</dbReference>
<dbReference type="PROSITE" id="PS50115">
    <property type="entry name" value="ARFGAP"/>
    <property type="match status" value="1"/>
</dbReference>
<dbReference type="EMBL" id="JAUHHV010000005">
    <property type="protein sequence ID" value="KAK1425325.1"/>
    <property type="molecule type" value="Genomic_DNA"/>
</dbReference>
<dbReference type="FunFam" id="1.10.220.150:FF:000009">
    <property type="entry name" value="stromal membrane-associated protein 1 isoform X1"/>
    <property type="match status" value="1"/>
</dbReference>
<dbReference type="InterPro" id="IPR000008">
    <property type="entry name" value="C2_dom"/>
</dbReference>
<feature type="compositionally biased region" description="Polar residues" evidence="6">
    <location>
        <begin position="220"/>
        <end position="231"/>
    </location>
</feature>
<keyword evidence="3 5" id="KW-0863">Zinc-finger</keyword>
<dbReference type="GO" id="GO:0005096">
    <property type="term" value="F:GTPase activator activity"/>
    <property type="evidence" value="ECO:0007669"/>
    <property type="project" value="UniProtKB-KW"/>
</dbReference>
<feature type="compositionally biased region" description="Basic and acidic residues" evidence="6">
    <location>
        <begin position="190"/>
        <end position="201"/>
    </location>
</feature>
<evidence type="ECO:0000256" key="4">
    <source>
        <dbReference type="ARBA" id="ARBA00022833"/>
    </source>
</evidence>
<reference evidence="9" key="1">
    <citation type="journal article" date="2023" name="bioRxiv">
        <title>Improved chromosome-level genome assembly for marigold (Tagetes erecta).</title>
        <authorList>
            <person name="Jiang F."/>
            <person name="Yuan L."/>
            <person name="Wang S."/>
            <person name="Wang H."/>
            <person name="Xu D."/>
            <person name="Wang A."/>
            <person name="Fan W."/>
        </authorList>
    </citation>
    <scope>NUCLEOTIDE SEQUENCE</scope>
    <source>
        <strain evidence="9">WSJ</strain>
        <tissue evidence="9">Leaf</tissue>
    </source>
</reference>
<feature type="domain" description="Arf-GAP" evidence="8">
    <location>
        <begin position="318"/>
        <end position="433"/>
    </location>
</feature>
<dbReference type="PRINTS" id="PR00405">
    <property type="entry name" value="REVINTRACTNG"/>
</dbReference>
<sequence length="652" mass="71928">MRHKSLHINQFRSYIIRCIDIVAACIRRVDSLLTRCCISISEAQMSTTEKKKDSENVPANMKGRSSEVGEKKESSQNSTTNMKGKSSEVGEKKESSQNSTTNMKGKSSEVGEKKESSQNSTTNMKGRSSEVGEKNESSQNSTTNMKGKNSEVGEKKESCQNSTTNVKGKSSEVGEKKESYQNSTTNMKGRSTEVGEKKESCHNSTTNMKGRSSEVGVKNESCQNSTTNMKGRSSEVGVKNESCQNSTSNMKGRSSEVGEKRESCQNSTSNMKGKSSEIEEKKENGQNSIRPSLYDLLCLENREKWSCLSGQTRPYSAQEKLAGFISESGNMVCADCGTPDPKWVSVSFGAFICIKCSGGHRSLGVHISKVLSVNLDEWTLEEVNTVVDCGGNAMVNSKFEATTPEKFKKPKADSSIEERLDFIRRKYEMQEFVDSSREICLGPNHSMQCVSANLMDKKNPNNVRVQSIGQAFRNSWKKKETETKATKKSSSMAGMVEFIGLIKVNVVKGTNLAVRDMMTSDPYVILSLGNQSVKTRVIKSNLNPVWNEKLMLSIPNNIPPLKVIVYDRDTFKADDFMGDAEIDIQPLVSAAKASENSEIDESKLQNGKWAESKDGGVITVSKGIVKQEIDLKLQNVEKGVLQIELECVPLTQ</sequence>
<protein>
    <submittedName>
        <fullName evidence="9">Uncharacterized protein</fullName>
    </submittedName>
</protein>
<feature type="compositionally biased region" description="Basic and acidic residues" evidence="6">
    <location>
        <begin position="169"/>
        <end position="179"/>
    </location>
</feature>
<keyword evidence="2" id="KW-0479">Metal-binding</keyword>
<accession>A0AAD8NR81</accession>
<proteinExistence type="predicted"/>
<organism evidence="9 10">
    <name type="scientific">Tagetes erecta</name>
    <name type="common">African marigold</name>
    <dbReference type="NCBI Taxonomy" id="13708"/>
    <lineage>
        <taxon>Eukaryota</taxon>
        <taxon>Viridiplantae</taxon>
        <taxon>Streptophyta</taxon>
        <taxon>Embryophyta</taxon>
        <taxon>Tracheophyta</taxon>
        <taxon>Spermatophyta</taxon>
        <taxon>Magnoliopsida</taxon>
        <taxon>eudicotyledons</taxon>
        <taxon>Gunneridae</taxon>
        <taxon>Pentapetalae</taxon>
        <taxon>asterids</taxon>
        <taxon>campanulids</taxon>
        <taxon>Asterales</taxon>
        <taxon>Asteraceae</taxon>
        <taxon>Asteroideae</taxon>
        <taxon>Heliantheae alliance</taxon>
        <taxon>Tageteae</taxon>
        <taxon>Tagetes</taxon>
    </lineage>
</organism>
<feature type="compositionally biased region" description="Basic and acidic residues" evidence="6">
    <location>
        <begin position="85"/>
        <end position="95"/>
    </location>
</feature>
<evidence type="ECO:0000256" key="1">
    <source>
        <dbReference type="ARBA" id="ARBA00022468"/>
    </source>
</evidence>
<dbReference type="Pfam" id="PF01412">
    <property type="entry name" value="ArfGap"/>
    <property type="match status" value="1"/>
</dbReference>
<dbReference type="CDD" id="cd08204">
    <property type="entry name" value="ArfGap"/>
    <property type="match status" value="1"/>
</dbReference>
<dbReference type="Pfam" id="PF00168">
    <property type="entry name" value="C2"/>
    <property type="match status" value="1"/>
</dbReference>
<feature type="compositionally biased region" description="Basic and acidic residues" evidence="6">
    <location>
        <begin position="106"/>
        <end position="116"/>
    </location>
</feature>
<dbReference type="GO" id="GO:0008270">
    <property type="term" value="F:zinc ion binding"/>
    <property type="evidence" value="ECO:0007669"/>
    <property type="project" value="UniProtKB-KW"/>
</dbReference>
<evidence type="ECO:0000259" key="8">
    <source>
        <dbReference type="PROSITE" id="PS50115"/>
    </source>
</evidence>
<feature type="compositionally biased region" description="Basic and acidic residues" evidence="6">
    <location>
        <begin position="64"/>
        <end position="74"/>
    </location>
</feature>
<evidence type="ECO:0000313" key="9">
    <source>
        <dbReference type="EMBL" id="KAK1425325.1"/>
    </source>
</evidence>
<dbReference type="Proteomes" id="UP001229421">
    <property type="component" value="Unassembled WGS sequence"/>
</dbReference>
<dbReference type="PANTHER" id="PTHR46220">
    <property type="entry name" value="ADP-RIBOSYLATION FACTOR GTPASE-ACTIVATING PROTEIN AGD12"/>
    <property type="match status" value="1"/>
</dbReference>
<dbReference type="InterPro" id="IPR001164">
    <property type="entry name" value="ArfGAP_dom"/>
</dbReference>
<evidence type="ECO:0000259" key="7">
    <source>
        <dbReference type="PROSITE" id="PS50004"/>
    </source>
</evidence>
<dbReference type="AlphaFoldDB" id="A0AAD8NR81"/>
<dbReference type="InterPro" id="IPR038508">
    <property type="entry name" value="ArfGAP_dom_sf"/>
</dbReference>
<keyword evidence="4" id="KW-0862">Zinc</keyword>
<dbReference type="InterPro" id="IPR035892">
    <property type="entry name" value="C2_domain_sf"/>
</dbReference>
<evidence type="ECO:0000313" key="10">
    <source>
        <dbReference type="Proteomes" id="UP001229421"/>
    </source>
</evidence>
<dbReference type="PROSITE" id="PS50004">
    <property type="entry name" value="C2"/>
    <property type="match status" value="1"/>
</dbReference>
<feature type="compositionally biased region" description="Polar residues" evidence="6">
    <location>
        <begin position="180"/>
        <end position="189"/>
    </location>
</feature>
<evidence type="ECO:0000256" key="6">
    <source>
        <dbReference type="SAM" id="MobiDB-lite"/>
    </source>
</evidence>